<protein>
    <submittedName>
        <fullName evidence="1">Uncharacterized protein</fullName>
    </submittedName>
</protein>
<comment type="caution">
    <text evidence="1">The sequence shown here is derived from an EMBL/GenBank/DDBJ whole genome shotgun (WGS) entry which is preliminary data.</text>
</comment>
<reference evidence="1" key="3">
    <citation type="submission" date="2023-06" db="EMBL/GenBank/DDBJ databases">
        <authorList>
            <person name="Sun Q."/>
            <person name="Zhou Y."/>
        </authorList>
    </citation>
    <scope>NUCLEOTIDE SEQUENCE</scope>
    <source>
        <strain evidence="1">CGMCC 1.10859</strain>
    </source>
</reference>
<evidence type="ECO:0000313" key="2">
    <source>
        <dbReference type="EMBL" id="SDX91712.1"/>
    </source>
</evidence>
<organism evidence="1 4">
    <name type="scientific">Allgaiera indica</name>
    <dbReference type="NCBI Taxonomy" id="765699"/>
    <lineage>
        <taxon>Bacteria</taxon>
        <taxon>Pseudomonadati</taxon>
        <taxon>Pseudomonadota</taxon>
        <taxon>Alphaproteobacteria</taxon>
        <taxon>Rhodobacterales</taxon>
        <taxon>Paracoccaceae</taxon>
        <taxon>Allgaiera</taxon>
    </lineage>
</organism>
<reference evidence="2 3" key="2">
    <citation type="submission" date="2016-10" db="EMBL/GenBank/DDBJ databases">
        <authorList>
            <person name="Varghese N."/>
            <person name="Submissions S."/>
        </authorList>
    </citation>
    <scope>NUCLEOTIDE SEQUENCE [LARGE SCALE GENOMIC DNA]</scope>
    <source>
        <strain evidence="2 3">DSM 24802</strain>
    </source>
</reference>
<accession>A0AAN4UVP3</accession>
<name>A0AAN4UVP3_9RHOB</name>
<dbReference type="EMBL" id="BNAB01000038">
    <property type="protein sequence ID" value="GHE06345.1"/>
    <property type="molecule type" value="Genomic_DNA"/>
</dbReference>
<evidence type="ECO:0000313" key="4">
    <source>
        <dbReference type="Proteomes" id="UP000634647"/>
    </source>
</evidence>
<evidence type="ECO:0000313" key="3">
    <source>
        <dbReference type="Proteomes" id="UP000199541"/>
    </source>
</evidence>
<evidence type="ECO:0000313" key="1">
    <source>
        <dbReference type="EMBL" id="GHE06345.1"/>
    </source>
</evidence>
<proteinExistence type="predicted"/>
<dbReference type="AlphaFoldDB" id="A0AAN4UVP3"/>
<dbReference type="RefSeq" id="WP_092164219.1">
    <property type="nucleotide sequence ID" value="NZ_BNAB01000038.1"/>
</dbReference>
<gene>
    <name evidence="1" type="ORF">GCM10008024_40390</name>
    <name evidence="2" type="ORF">SAMN05444006_14311</name>
</gene>
<reference evidence="1" key="1">
    <citation type="journal article" date="2014" name="Int. J. Syst. Evol. Microbiol.">
        <title>Complete genome sequence of Corynebacterium casei LMG S-19264T (=DSM 44701T), isolated from a smear-ripened cheese.</title>
        <authorList>
            <consortium name="US DOE Joint Genome Institute (JGI-PGF)"/>
            <person name="Walter F."/>
            <person name="Albersmeier A."/>
            <person name="Kalinowski J."/>
            <person name="Ruckert C."/>
        </authorList>
    </citation>
    <scope>NUCLEOTIDE SEQUENCE</scope>
    <source>
        <strain evidence="1">CGMCC 1.10859</strain>
    </source>
</reference>
<dbReference type="Proteomes" id="UP000634647">
    <property type="component" value="Unassembled WGS sequence"/>
</dbReference>
<keyword evidence="3" id="KW-1185">Reference proteome</keyword>
<dbReference type="EMBL" id="FNOB01000043">
    <property type="protein sequence ID" value="SDX91712.1"/>
    <property type="molecule type" value="Genomic_DNA"/>
</dbReference>
<sequence length="77" mass="8148">MVIDGPGGGKSTLVTRGLKRHEVLARGPDGQPLYLSADVPSPATFKSMGLELLRLSGYLSPAELENRNARAMVKNAA</sequence>
<dbReference type="Proteomes" id="UP000199541">
    <property type="component" value="Unassembled WGS sequence"/>
</dbReference>